<keyword evidence="2" id="KW-1185">Reference proteome</keyword>
<dbReference type="EMBL" id="AP028956">
    <property type="protein sequence ID" value="BET39554.1"/>
    <property type="molecule type" value="Genomic_DNA"/>
</dbReference>
<evidence type="ECO:0000313" key="1">
    <source>
        <dbReference type="EMBL" id="BET39554.1"/>
    </source>
</evidence>
<reference evidence="2" key="1">
    <citation type="journal article" date="2024" name="FEMS Microbiol. Lett.">
        <title>Genomic insights into Spiroplasma endosymbionts that induce male-killing and protective phenotypes in the pea aphid.</title>
        <authorList>
            <person name="Arai H."/>
            <person name="Legeai F."/>
            <person name="Kageyama D."/>
            <person name="Sugio A."/>
            <person name="Simon J.C."/>
        </authorList>
    </citation>
    <scope>NUCLEOTIDE SEQUENCE [LARGE SCALE GENOMIC DNA]</scope>
    <source>
        <strain evidence="2">sAp269</strain>
        <plasmid evidence="2">pSAP_1</plasmid>
    </source>
</reference>
<evidence type="ECO:0000313" key="2">
    <source>
        <dbReference type="Proteomes" id="UP001473424"/>
    </source>
</evidence>
<keyword evidence="1" id="KW-0614">Plasmid</keyword>
<organism evidence="1 2">
    <name type="scientific">Spiroplasma ixodetis</name>
    <dbReference type="NCBI Taxonomy" id="2141"/>
    <lineage>
        <taxon>Bacteria</taxon>
        <taxon>Bacillati</taxon>
        <taxon>Mycoplasmatota</taxon>
        <taxon>Mollicutes</taxon>
        <taxon>Entomoplasmatales</taxon>
        <taxon>Spiroplasmataceae</taxon>
        <taxon>Spiroplasma</taxon>
    </lineage>
</organism>
<accession>A0ABM8JQD8</accession>
<proteinExistence type="predicted"/>
<geneLocation type="plasmid" evidence="1 2">
    <name>pSAP_1</name>
</geneLocation>
<dbReference type="Proteomes" id="UP001473424">
    <property type="component" value="Plasmid pSAP_1"/>
</dbReference>
<sequence>MVFINNRKTYFYSSGIGRVESKYLISHWIDYSNKNKSNEAKSYKLSVSEQ</sequence>
<gene>
    <name evidence="1" type="ORF">SAP269_21430</name>
</gene>
<protein>
    <submittedName>
        <fullName evidence="1">Uncharacterized protein</fullName>
    </submittedName>
</protein>
<name>A0ABM8JQD8_9MOLU</name>